<feature type="transmembrane region" description="Helical" evidence="3">
    <location>
        <begin position="188"/>
        <end position="210"/>
    </location>
</feature>
<comment type="subcellular location">
    <subcellularLocation>
        <location evidence="1">Cell membrane</location>
        <topology evidence="1">Multi-pass membrane protein</topology>
    </subcellularLocation>
</comment>
<feature type="transmembrane region" description="Helical" evidence="3">
    <location>
        <begin position="427"/>
        <end position="449"/>
    </location>
</feature>
<proteinExistence type="predicted"/>
<evidence type="ECO:0000256" key="2">
    <source>
        <dbReference type="SAM" id="MobiDB-lite"/>
    </source>
</evidence>
<dbReference type="PANTHER" id="PTHR23530">
    <property type="entry name" value="TRANSPORT PROTEIN-RELATED"/>
    <property type="match status" value="1"/>
</dbReference>
<dbReference type="Pfam" id="PF07690">
    <property type="entry name" value="MFS_1"/>
    <property type="match status" value="1"/>
</dbReference>
<organism evidence="4 5">
    <name type="scientific">Thermaerobacter subterraneus DSM 13965</name>
    <dbReference type="NCBI Taxonomy" id="867903"/>
    <lineage>
        <taxon>Bacteria</taxon>
        <taxon>Bacillati</taxon>
        <taxon>Bacillota</taxon>
        <taxon>Clostridia</taxon>
        <taxon>Eubacteriales</taxon>
        <taxon>Clostridiales Family XVII. Incertae Sedis</taxon>
        <taxon>Thermaerobacter</taxon>
    </lineage>
</organism>
<reference evidence="4" key="1">
    <citation type="submission" date="2010-10" db="EMBL/GenBank/DDBJ databases">
        <authorList>
            <consortium name="US DOE Joint Genome Institute (JGI-PGF)"/>
            <person name="Lucas S."/>
            <person name="Copeland A."/>
            <person name="Lapidus A."/>
            <person name="Bruce D."/>
            <person name="Goodwin L."/>
            <person name="Pitluck S."/>
            <person name="Kyrpides N."/>
            <person name="Mavromatis K."/>
            <person name="Detter J.C."/>
            <person name="Han C."/>
            <person name="Land M."/>
            <person name="Hauser L."/>
            <person name="Markowitz V."/>
            <person name="Cheng J.-F."/>
            <person name="Hugenholtz P."/>
            <person name="Woyke T."/>
            <person name="Wu D."/>
            <person name="Pukall R."/>
            <person name="Wahrenburg C."/>
            <person name="Brambilla E."/>
            <person name="Klenk H.-P."/>
            <person name="Eisen J.A."/>
        </authorList>
    </citation>
    <scope>NUCLEOTIDE SEQUENCE [LARGE SCALE GENOMIC DNA]</scope>
    <source>
        <strain evidence="4">DSM 13965</strain>
    </source>
</reference>
<accession>K6Q217</accession>
<dbReference type="RefSeq" id="WP_006903249.1">
    <property type="nucleotide sequence ID" value="NZ_JH976535.1"/>
</dbReference>
<keyword evidence="5" id="KW-1185">Reference proteome</keyword>
<dbReference type="HOGENOM" id="CLU_558887_0_0_9"/>
<dbReference type="GO" id="GO:0005886">
    <property type="term" value="C:plasma membrane"/>
    <property type="evidence" value="ECO:0007669"/>
    <property type="project" value="UniProtKB-SubCell"/>
</dbReference>
<feature type="transmembrane region" description="Helical" evidence="3">
    <location>
        <begin position="119"/>
        <end position="141"/>
    </location>
</feature>
<dbReference type="eggNOG" id="COG2814">
    <property type="taxonomic scope" value="Bacteria"/>
</dbReference>
<dbReference type="AlphaFoldDB" id="K6Q217"/>
<dbReference type="InterPro" id="IPR011701">
    <property type="entry name" value="MFS"/>
</dbReference>
<reference evidence="4" key="2">
    <citation type="submission" date="2012-10" db="EMBL/GenBank/DDBJ databases">
        <title>Improved high-quality draft of Thermaerobacter subterraneus C21, DSM 13965.</title>
        <authorList>
            <consortium name="DOE Joint Genome Institute"/>
            <person name="Eisen J."/>
            <person name="Huntemann M."/>
            <person name="Wei C.-L."/>
            <person name="Han J."/>
            <person name="Detter J.C."/>
            <person name="Han C."/>
            <person name="Tapia R."/>
            <person name="Chen A."/>
            <person name="Kyrpides N."/>
            <person name="Mavromatis K."/>
            <person name="Markowitz V."/>
            <person name="Szeto E."/>
            <person name="Ivanova N."/>
            <person name="Mikhailova N."/>
            <person name="Ovchinnikova G."/>
            <person name="Pagani I."/>
            <person name="Pati A."/>
            <person name="Goodwin L."/>
            <person name="Nordberg H.P."/>
            <person name="Cantor M.N."/>
            <person name="Hua S.X."/>
            <person name="Woyke T."/>
            <person name="Eisen J."/>
            <person name="Klenk H.-P."/>
        </authorList>
    </citation>
    <scope>NUCLEOTIDE SEQUENCE [LARGE SCALE GENOMIC DNA]</scope>
    <source>
        <strain evidence="4">DSM 13965</strain>
    </source>
</reference>
<dbReference type="SUPFAM" id="SSF103473">
    <property type="entry name" value="MFS general substrate transporter"/>
    <property type="match status" value="2"/>
</dbReference>
<feature type="transmembrane region" description="Helical" evidence="3">
    <location>
        <begin position="50"/>
        <end position="73"/>
    </location>
</feature>
<evidence type="ECO:0000256" key="1">
    <source>
        <dbReference type="ARBA" id="ARBA00004651"/>
    </source>
</evidence>
<keyword evidence="3" id="KW-1133">Transmembrane helix</keyword>
<dbReference type="InterPro" id="IPR053160">
    <property type="entry name" value="MFS_DHA3_Transporter"/>
</dbReference>
<dbReference type="OrthoDB" id="9816124at2"/>
<dbReference type="Gene3D" id="1.20.1250.20">
    <property type="entry name" value="MFS general substrate transporter like domains"/>
    <property type="match status" value="1"/>
</dbReference>
<feature type="transmembrane region" description="Helical" evidence="3">
    <location>
        <begin position="345"/>
        <end position="366"/>
    </location>
</feature>
<keyword evidence="3" id="KW-0472">Membrane</keyword>
<feature type="transmembrane region" description="Helical" evidence="3">
    <location>
        <begin position="307"/>
        <end position="333"/>
    </location>
</feature>
<name>K6Q217_9FIRM</name>
<feature type="transmembrane region" description="Helical" evidence="3">
    <location>
        <begin position="281"/>
        <end position="301"/>
    </location>
</feature>
<dbReference type="EMBL" id="AENY02000002">
    <property type="protein sequence ID" value="EKP95238.1"/>
    <property type="molecule type" value="Genomic_DNA"/>
</dbReference>
<keyword evidence="3" id="KW-0812">Transmembrane</keyword>
<dbReference type="GO" id="GO:0022857">
    <property type="term" value="F:transmembrane transporter activity"/>
    <property type="evidence" value="ECO:0007669"/>
    <property type="project" value="InterPro"/>
</dbReference>
<evidence type="ECO:0000313" key="5">
    <source>
        <dbReference type="Proteomes" id="UP000005710"/>
    </source>
</evidence>
<sequence length="488" mass="50843">MDVEPYHPGQVTAKGPHRRRFFRIRPDRHRLPLYRFYVYGLLEAVQFDQFVWMLYLLGHGFSLAQVSLVYVVYQATIFTTEVPSGYLADRLGRRTFLVAGMACKATAALLLLYPVNLGVVLASAALTGLARTLPSGTNLAYFREVAEKVAGAAAEAAQNRDPAESPSPPGRTGPDGHPREVAAFDRLLATYVTLTATGTLLAGWVGGLVAGRSFQWLYALEAAVAATGMIVAAGLPRTGGGSGPVLHGAGGAGVRRGDLLASLASRWSLARSTWTVASRHWQTLALVVVVALTWAGSAAATEYTQPLLLALGASPGAVSTLLAGASLVTMAGARLAGAWRGPRRAVFVLIPWLLAAGALLRALAAVPSVGAHRVVTGPAEPDGGLALLNPALALAVGGLVLHRLAGGASQVTFNARLLEAAPAHLRGTVLSAANTLWAALSLTSFPVLGYAGERWGLGVLFGILAVVHAVTALAAVRVRTRSDRGVSS</sequence>
<protein>
    <submittedName>
        <fullName evidence="4">MFS transporter</fullName>
    </submittedName>
</protein>
<feature type="region of interest" description="Disordered" evidence="2">
    <location>
        <begin position="156"/>
        <end position="179"/>
    </location>
</feature>
<dbReference type="STRING" id="867903.ThesuDRAFT_00980"/>
<dbReference type="PANTHER" id="PTHR23530:SF1">
    <property type="entry name" value="PERMEASE, MAJOR FACILITATOR SUPERFAMILY-RELATED"/>
    <property type="match status" value="1"/>
</dbReference>
<dbReference type="Proteomes" id="UP000005710">
    <property type="component" value="Unassembled WGS sequence"/>
</dbReference>
<gene>
    <name evidence="4" type="ORF">ThesuDRAFT_00980</name>
</gene>
<feature type="transmembrane region" description="Helical" evidence="3">
    <location>
        <begin position="455"/>
        <end position="476"/>
    </location>
</feature>
<feature type="transmembrane region" description="Helical" evidence="3">
    <location>
        <begin position="386"/>
        <end position="406"/>
    </location>
</feature>
<comment type="caution">
    <text evidence="4">The sequence shown here is derived from an EMBL/GenBank/DDBJ whole genome shotgun (WGS) entry which is preliminary data.</text>
</comment>
<evidence type="ECO:0000256" key="3">
    <source>
        <dbReference type="SAM" id="Phobius"/>
    </source>
</evidence>
<dbReference type="InterPro" id="IPR036259">
    <property type="entry name" value="MFS_trans_sf"/>
</dbReference>
<evidence type="ECO:0000313" key="4">
    <source>
        <dbReference type="EMBL" id="EKP95238.1"/>
    </source>
</evidence>